<reference evidence="2 3" key="1">
    <citation type="journal article" date="2016" name="Nat. Commun.">
        <title>Ectomycorrhizal ecology is imprinted in the genome of the dominant symbiotic fungus Cenococcum geophilum.</title>
        <authorList>
            <consortium name="DOE Joint Genome Institute"/>
            <person name="Peter M."/>
            <person name="Kohler A."/>
            <person name="Ohm R.A."/>
            <person name="Kuo A."/>
            <person name="Krutzmann J."/>
            <person name="Morin E."/>
            <person name="Arend M."/>
            <person name="Barry K.W."/>
            <person name="Binder M."/>
            <person name="Choi C."/>
            <person name="Clum A."/>
            <person name="Copeland A."/>
            <person name="Grisel N."/>
            <person name="Haridas S."/>
            <person name="Kipfer T."/>
            <person name="LaButti K."/>
            <person name="Lindquist E."/>
            <person name="Lipzen A."/>
            <person name="Maire R."/>
            <person name="Meier B."/>
            <person name="Mihaltcheva S."/>
            <person name="Molinier V."/>
            <person name="Murat C."/>
            <person name="Poggeler S."/>
            <person name="Quandt C.A."/>
            <person name="Sperisen C."/>
            <person name="Tritt A."/>
            <person name="Tisserant E."/>
            <person name="Crous P.W."/>
            <person name="Henrissat B."/>
            <person name="Nehls U."/>
            <person name="Egli S."/>
            <person name="Spatafora J.W."/>
            <person name="Grigoriev I.V."/>
            <person name="Martin F.M."/>
        </authorList>
    </citation>
    <scope>NUCLEOTIDE SEQUENCE [LARGE SCALE GENOMIC DNA]</scope>
    <source>
        <strain evidence="2 3">CBS 207.34</strain>
    </source>
</reference>
<organism evidence="2 3">
    <name type="scientific">Glonium stellatum</name>
    <dbReference type="NCBI Taxonomy" id="574774"/>
    <lineage>
        <taxon>Eukaryota</taxon>
        <taxon>Fungi</taxon>
        <taxon>Dikarya</taxon>
        <taxon>Ascomycota</taxon>
        <taxon>Pezizomycotina</taxon>
        <taxon>Dothideomycetes</taxon>
        <taxon>Pleosporomycetidae</taxon>
        <taxon>Gloniales</taxon>
        <taxon>Gloniaceae</taxon>
        <taxon>Glonium</taxon>
    </lineage>
</organism>
<feature type="compositionally biased region" description="Low complexity" evidence="1">
    <location>
        <begin position="114"/>
        <end position="133"/>
    </location>
</feature>
<protein>
    <submittedName>
        <fullName evidence="2">Uncharacterized protein</fullName>
    </submittedName>
</protein>
<dbReference type="AlphaFoldDB" id="A0A8E2ERX6"/>
<evidence type="ECO:0000313" key="2">
    <source>
        <dbReference type="EMBL" id="OCL03714.1"/>
    </source>
</evidence>
<proteinExistence type="predicted"/>
<name>A0A8E2ERX6_9PEZI</name>
<evidence type="ECO:0000313" key="3">
    <source>
        <dbReference type="Proteomes" id="UP000250140"/>
    </source>
</evidence>
<feature type="compositionally biased region" description="Low complexity" evidence="1">
    <location>
        <begin position="89"/>
        <end position="100"/>
    </location>
</feature>
<feature type="region of interest" description="Disordered" evidence="1">
    <location>
        <begin position="80"/>
        <end position="148"/>
    </location>
</feature>
<feature type="non-terminal residue" evidence="2">
    <location>
        <position position="1"/>
    </location>
</feature>
<evidence type="ECO:0000256" key="1">
    <source>
        <dbReference type="SAM" id="MobiDB-lite"/>
    </source>
</evidence>
<gene>
    <name evidence="2" type="ORF">AOQ84DRAFT_368126</name>
</gene>
<dbReference type="EMBL" id="KV750695">
    <property type="protein sequence ID" value="OCL03714.1"/>
    <property type="molecule type" value="Genomic_DNA"/>
</dbReference>
<keyword evidence="3" id="KW-1185">Reference proteome</keyword>
<sequence length="148" mass="15623">IVSIAIMQLAGDNNILYKWPGAAKIEEVEVVDNSAAALRQHSFYISALLYWQVKKGIDYSNNRDKGGVIAGELGGSRLLERAGSEAGRRSSSSNSSSSSGSRRRRSGGGGRGGSWSNSSSGRSRNSSRGSSSKRGQREGTRAAGDNNI</sequence>
<dbReference type="Proteomes" id="UP000250140">
    <property type="component" value="Unassembled WGS sequence"/>
</dbReference>
<accession>A0A8E2ERX6</accession>